<proteinExistence type="predicted"/>
<protein>
    <submittedName>
        <fullName evidence="1">Uncharacterized protein</fullName>
    </submittedName>
</protein>
<accession>A0A5N6J788</accession>
<name>A0A5N6J788_9EURO</name>
<evidence type="ECO:0000313" key="2">
    <source>
        <dbReference type="Proteomes" id="UP000326289"/>
    </source>
</evidence>
<dbReference type="EMBL" id="ML732795">
    <property type="protein sequence ID" value="KAB8273583.1"/>
    <property type="molecule type" value="Genomic_DNA"/>
</dbReference>
<dbReference type="AlphaFoldDB" id="A0A5N6J788"/>
<evidence type="ECO:0000313" key="1">
    <source>
        <dbReference type="EMBL" id="KAB8273583.1"/>
    </source>
</evidence>
<organism evidence="1 2">
    <name type="scientific">Aspergillus minisclerotigenes</name>
    <dbReference type="NCBI Taxonomy" id="656917"/>
    <lineage>
        <taxon>Eukaryota</taxon>
        <taxon>Fungi</taxon>
        <taxon>Dikarya</taxon>
        <taxon>Ascomycota</taxon>
        <taxon>Pezizomycotina</taxon>
        <taxon>Eurotiomycetes</taxon>
        <taxon>Eurotiomycetidae</taxon>
        <taxon>Eurotiales</taxon>
        <taxon>Aspergillaceae</taxon>
        <taxon>Aspergillus</taxon>
        <taxon>Aspergillus subgen. Circumdati</taxon>
    </lineage>
</organism>
<reference evidence="1 2" key="1">
    <citation type="submission" date="2019-04" db="EMBL/GenBank/DDBJ databases">
        <title>Fungal friends and foes A comparative genomics study of 23 Aspergillus species from section Flavi.</title>
        <authorList>
            <consortium name="DOE Joint Genome Institute"/>
            <person name="Kjaerbolling I."/>
            <person name="Vesth T.C."/>
            <person name="Frisvad J.C."/>
            <person name="Nybo J.L."/>
            <person name="Theobald S."/>
            <person name="Kildgaard S."/>
            <person name="Petersen T.I."/>
            <person name="Kuo A."/>
            <person name="Sato A."/>
            <person name="Lyhne E.K."/>
            <person name="Kogle M.E."/>
            <person name="Wiebenga A."/>
            <person name="Kun R.S."/>
            <person name="Lubbers R.J."/>
            <person name="Makela M.R."/>
            <person name="Barry K."/>
            <person name="Chovatia M."/>
            <person name="Clum A."/>
            <person name="Daum C."/>
            <person name="Haridas S."/>
            <person name="He G."/>
            <person name="LaButti K."/>
            <person name="Lipzen A."/>
            <person name="Mondo S."/>
            <person name="Pangilinan J."/>
            <person name="Riley R."/>
            <person name="Salamov A."/>
            <person name="Simmons B.A."/>
            <person name="Magnuson J.K."/>
            <person name="Henrissat B."/>
            <person name="Mortensen U.H."/>
            <person name="Larsen T.O."/>
            <person name="De vries R.P."/>
            <person name="Grigoriev I.V."/>
            <person name="Machida M."/>
            <person name="Baker S.E."/>
            <person name="Andersen M.R."/>
        </authorList>
    </citation>
    <scope>NUCLEOTIDE SEQUENCE [LARGE SCALE GENOMIC DNA]</scope>
    <source>
        <strain evidence="1 2">CBS 117635</strain>
    </source>
</reference>
<dbReference type="Proteomes" id="UP000326289">
    <property type="component" value="Unassembled WGS sequence"/>
</dbReference>
<sequence>MPKHHTHPGNLNHWGHFLALWLRDISRKYQLRLVHLSEKDFISIMPISVRQIFFSQATVASKQSWIGNQLGFTRSFGFLLYRSGGFNLDIPGDSRYDWRDLFVSKLPDEGFTPDHGHVGWQKTLNFTFFNINEHYDATPTGTQTSRAFGHLLPGSSCSIQSIWPNTFGGIVTISVSWRSIE</sequence>
<gene>
    <name evidence="1" type="ORF">BDV30DRAFT_109420</name>
</gene>
<keyword evidence="2" id="KW-1185">Reference proteome</keyword>